<evidence type="ECO:0000259" key="2">
    <source>
        <dbReference type="PROSITE" id="PS50110"/>
    </source>
</evidence>
<dbReference type="PROSITE" id="PS50110">
    <property type="entry name" value="RESPONSE_REGULATORY"/>
    <property type="match status" value="1"/>
</dbReference>
<dbReference type="Pfam" id="PF00072">
    <property type="entry name" value="Response_reg"/>
    <property type="match status" value="1"/>
</dbReference>
<feature type="modified residue" description="4-aspartylphosphate" evidence="1">
    <location>
        <position position="56"/>
    </location>
</feature>
<evidence type="ECO:0000313" key="4">
    <source>
        <dbReference type="Proteomes" id="UP000474159"/>
    </source>
</evidence>
<keyword evidence="4" id="KW-1185">Reference proteome</keyword>
<dbReference type="RefSeq" id="WP_151000558.1">
    <property type="nucleotide sequence ID" value="NZ_BPQY01000222.1"/>
</dbReference>
<evidence type="ECO:0000313" key="3">
    <source>
        <dbReference type="EMBL" id="KAB1078694.1"/>
    </source>
</evidence>
<keyword evidence="1" id="KW-0597">Phosphoprotein</keyword>
<sequence length="144" mass="15307">MLNGRRILIIEDEILIAMELADIVEDAEGRVLGPVRSNRDAIRLIEREPIDAALLDLNLADGEATPTAERLAAARVPILVCTAGVLPRAMRILWPNLPIQRKPVDPRALAQALAALFAAPAQAASGAAPTSWRACSSDMGSPNA</sequence>
<proteinExistence type="predicted"/>
<dbReference type="Gene3D" id="3.40.50.2300">
    <property type="match status" value="1"/>
</dbReference>
<dbReference type="Proteomes" id="UP000474159">
    <property type="component" value="Unassembled WGS sequence"/>
</dbReference>
<dbReference type="SUPFAM" id="SSF52172">
    <property type="entry name" value="CheY-like"/>
    <property type="match status" value="1"/>
</dbReference>
<name>A0A6L3SXM9_9HYPH</name>
<comment type="caution">
    <text evidence="3">The sequence shown here is derived from an EMBL/GenBank/DDBJ whole genome shotgun (WGS) entry which is preliminary data.</text>
</comment>
<dbReference type="SMART" id="SM00448">
    <property type="entry name" value="REC"/>
    <property type="match status" value="1"/>
</dbReference>
<organism evidence="3 4">
    <name type="scientific">Methylobacterium soli</name>
    <dbReference type="NCBI Taxonomy" id="553447"/>
    <lineage>
        <taxon>Bacteria</taxon>
        <taxon>Pseudomonadati</taxon>
        <taxon>Pseudomonadota</taxon>
        <taxon>Alphaproteobacteria</taxon>
        <taxon>Hyphomicrobiales</taxon>
        <taxon>Methylobacteriaceae</taxon>
        <taxon>Methylobacterium</taxon>
    </lineage>
</organism>
<dbReference type="OrthoDB" id="582170at2"/>
<protein>
    <submittedName>
        <fullName evidence="3">Response regulator</fullName>
    </submittedName>
</protein>
<gene>
    <name evidence="3" type="ORF">F6X53_13460</name>
</gene>
<dbReference type="EMBL" id="VZZK01000012">
    <property type="protein sequence ID" value="KAB1078694.1"/>
    <property type="molecule type" value="Genomic_DNA"/>
</dbReference>
<evidence type="ECO:0000256" key="1">
    <source>
        <dbReference type="PROSITE-ProRule" id="PRU00169"/>
    </source>
</evidence>
<dbReference type="AlphaFoldDB" id="A0A6L3SXM9"/>
<dbReference type="GO" id="GO:0000160">
    <property type="term" value="P:phosphorelay signal transduction system"/>
    <property type="evidence" value="ECO:0007669"/>
    <property type="project" value="InterPro"/>
</dbReference>
<accession>A0A6L3SXM9</accession>
<dbReference type="InterPro" id="IPR011006">
    <property type="entry name" value="CheY-like_superfamily"/>
</dbReference>
<feature type="domain" description="Response regulatory" evidence="2">
    <location>
        <begin position="6"/>
        <end position="117"/>
    </location>
</feature>
<dbReference type="InterPro" id="IPR001789">
    <property type="entry name" value="Sig_transdc_resp-reg_receiver"/>
</dbReference>
<reference evidence="3 4" key="1">
    <citation type="submission" date="2019-09" db="EMBL/GenBank/DDBJ databases">
        <title>YIM 48816 draft genome.</title>
        <authorList>
            <person name="Jiang L."/>
        </authorList>
    </citation>
    <scope>NUCLEOTIDE SEQUENCE [LARGE SCALE GENOMIC DNA]</scope>
    <source>
        <strain evidence="3 4">YIM 48816</strain>
    </source>
</reference>